<dbReference type="FunFam" id="1.25.40.10:FF:000196">
    <property type="entry name" value="Pentatricopeptide repeat-containing protein At4g14850"/>
    <property type="match status" value="1"/>
</dbReference>
<protein>
    <submittedName>
        <fullName evidence="6">Pentatricopeptide repeat-containing protein At2g02980</fullName>
    </submittedName>
</protein>
<feature type="region of interest" description="Disordered" evidence="4">
    <location>
        <begin position="1"/>
        <end position="26"/>
    </location>
</feature>
<dbReference type="InterPro" id="IPR050421">
    <property type="entry name" value="PPR"/>
</dbReference>
<evidence type="ECO:0000256" key="1">
    <source>
        <dbReference type="ARBA" id="ARBA00022737"/>
    </source>
</evidence>
<dbReference type="InterPro" id="IPR011990">
    <property type="entry name" value="TPR-like_helical_dom_sf"/>
</dbReference>
<name>A0A1D1Y5C1_9ARAE</name>
<dbReference type="PANTHER" id="PTHR47928">
    <property type="entry name" value="REPEAT-CONTAINING PROTEIN, PUTATIVE-RELATED"/>
    <property type="match status" value="1"/>
</dbReference>
<reference evidence="6" key="1">
    <citation type="submission" date="2015-07" db="EMBL/GenBank/DDBJ databases">
        <title>Transcriptome Assembly of Anthurium amnicola.</title>
        <authorList>
            <person name="Suzuki J."/>
        </authorList>
    </citation>
    <scope>NUCLEOTIDE SEQUENCE</scope>
</reference>
<dbReference type="AlphaFoldDB" id="A0A1D1Y5C1"/>
<evidence type="ECO:0000256" key="3">
    <source>
        <dbReference type="PROSITE-ProRule" id="PRU00708"/>
    </source>
</evidence>
<dbReference type="InterPro" id="IPR002885">
    <property type="entry name" value="PPR_rpt"/>
</dbReference>
<feature type="domain" description="DYW" evidence="5">
    <location>
        <begin position="410"/>
        <end position="499"/>
    </location>
</feature>
<gene>
    <name evidence="6" type="primary">PCMP-H26_1</name>
    <name evidence="6" type="ORF">g.46760</name>
</gene>
<sequence>MLPAAAAAPPQPPGPPPIPDTSSSRLPKGAALLHRTSLPRLLKACAKRGALSHGRQLHALSYKLRLSSDLYVQTALLSMYSSCEQPDGALRVFDRMPHRNVVAWTAAIDACLRSDRPDAGVALFRRMLESGGVQPNRFALVSLLSACSHLGALGLGRAAHGYVEKAADVELTAVVGTSLVDMYCKCGALDDASQVFDVMPNGAKTVQCWNAMLHGFAVHGHGARGLQMFSSMDSMSGGVRPNELTFLALLCGCSHAGLVEEGRHCFDIMQKKYGIVPGVKHYSCMVDLLARAGLLDDALQVASTMPVKPNHVIWGSLLSACKTHKKLGLAEQVMERAVREGCPIGDTSHYVIMSNMYREAELMEKMVGMRMKVGRKPKGKSWIEVGPSVHEFQVRGNSAPSHPMWGDIRQMLHEMEEKAGKGRVVDLLDPHSEKIALAFGLLRVSGSAPVRISKNLRICEECHSMMKSVSRYYQREIIVRDCTRFHRFADGRCSCHDYW</sequence>
<accession>A0A1D1Y5C1</accession>
<proteinExistence type="inferred from homology"/>
<evidence type="ECO:0000256" key="2">
    <source>
        <dbReference type="ARBA" id="ARBA00061659"/>
    </source>
</evidence>
<dbReference type="FunFam" id="1.25.40.10:FF:000090">
    <property type="entry name" value="Pentatricopeptide repeat-containing protein, chloroplastic"/>
    <property type="match status" value="1"/>
</dbReference>
<comment type="similarity">
    <text evidence="2">Belongs to the PPR family. PCMP-E subfamily.</text>
</comment>
<dbReference type="InterPro" id="IPR032867">
    <property type="entry name" value="DYW_dom"/>
</dbReference>
<evidence type="ECO:0000313" key="6">
    <source>
        <dbReference type="EMBL" id="JAT49844.1"/>
    </source>
</evidence>
<keyword evidence="1" id="KW-0677">Repeat</keyword>
<evidence type="ECO:0000256" key="4">
    <source>
        <dbReference type="SAM" id="MobiDB-lite"/>
    </source>
</evidence>
<feature type="repeat" description="PPR" evidence="3">
    <location>
        <begin position="100"/>
        <end position="134"/>
    </location>
</feature>
<dbReference type="Gene3D" id="1.25.40.10">
    <property type="entry name" value="Tetratricopeptide repeat domain"/>
    <property type="match status" value="2"/>
</dbReference>
<dbReference type="PROSITE" id="PS51375">
    <property type="entry name" value="PPR"/>
    <property type="match status" value="1"/>
</dbReference>
<evidence type="ECO:0000259" key="5">
    <source>
        <dbReference type="Pfam" id="PF14432"/>
    </source>
</evidence>
<dbReference type="Pfam" id="PF12854">
    <property type="entry name" value="PPR_1"/>
    <property type="match status" value="1"/>
</dbReference>
<organism evidence="6">
    <name type="scientific">Anthurium amnicola</name>
    <dbReference type="NCBI Taxonomy" id="1678845"/>
    <lineage>
        <taxon>Eukaryota</taxon>
        <taxon>Viridiplantae</taxon>
        <taxon>Streptophyta</taxon>
        <taxon>Embryophyta</taxon>
        <taxon>Tracheophyta</taxon>
        <taxon>Spermatophyta</taxon>
        <taxon>Magnoliopsida</taxon>
        <taxon>Liliopsida</taxon>
        <taxon>Araceae</taxon>
        <taxon>Pothoideae</taxon>
        <taxon>Potheae</taxon>
        <taxon>Anthurium</taxon>
    </lineage>
</organism>
<dbReference type="Pfam" id="PF14432">
    <property type="entry name" value="DYW_deaminase"/>
    <property type="match status" value="1"/>
</dbReference>
<dbReference type="EMBL" id="GDJX01018092">
    <property type="protein sequence ID" value="JAT49844.1"/>
    <property type="molecule type" value="Transcribed_RNA"/>
</dbReference>
<dbReference type="NCBIfam" id="TIGR00756">
    <property type="entry name" value="PPR"/>
    <property type="match status" value="2"/>
</dbReference>
<dbReference type="GO" id="GO:0008270">
    <property type="term" value="F:zinc ion binding"/>
    <property type="evidence" value="ECO:0007669"/>
    <property type="project" value="InterPro"/>
</dbReference>
<feature type="compositionally biased region" description="Pro residues" evidence="4">
    <location>
        <begin position="9"/>
        <end position="19"/>
    </location>
</feature>
<dbReference type="Pfam" id="PF01535">
    <property type="entry name" value="PPR"/>
    <property type="match status" value="6"/>
</dbReference>
<dbReference type="PANTHER" id="PTHR47928:SF146">
    <property type="entry name" value="DYW DOMAIN-CONTAINING PROTEIN"/>
    <property type="match status" value="1"/>
</dbReference>